<reference evidence="16" key="1">
    <citation type="submission" date="2020-02" db="EMBL/GenBank/DDBJ databases">
        <authorList>
            <person name="Scholz U."/>
            <person name="Mascher M."/>
            <person name="Fiebig A."/>
        </authorList>
    </citation>
    <scope>NUCLEOTIDE SEQUENCE</scope>
</reference>
<dbReference type="PANTHER" id="PTHR18929:SF132">
    <property type="entry name" value="PROTEIN DISULFIDE-ISOMERASE A3"/>
    <property type="match status" value="1"/>
</dbReference>
<keyword evidence="7" id="KW-0256">Endoplasmic reticulum</keyword>
<dbReference type="SUPFAM" id="SSF52833">
    <property type="entry name" value="Thioredoxin-like"/>
    <property type="match status" value="4"/>
</dbReference>
<evidence type="ECO:0000256" key="7">
    <source>
        <dbReference type="ARBA" id="ARBA00022824"/>
    </source>
</evidence>
<comment type="catalytic activity">
    <reaction evidence="1">
        <text>Catalyzes the rearrangement of -S-S- bonds in proteins.</text>
        <dbReference type="EC" id="5.3.4.1"/>
    </reaction>
</comment>
<feature type="domain" description="Thioredoxin" evidence="15">
    <location>
        <begin position="346"/>
        <end position="509"/>
    </location>
</feature>
<dbReference type="CDD" id="cd02981">
    <property type="entry name" value="PDI_b_family"/>
    <property type="match status" value="1"/>
</dbReference>
<dbReference type="InterPro" id="IPR013766">
    <property type="entry name" value="Thioredoxin_domain"/>
</dbReference>
<dbReference type="AlphaFoldDB" id="A0A7I8K6F0"/>
<dbReference type="Pfam" id="PF13848">
    <property type="entry name" value="Thioredoxin_6"/>
    <property type="match status" value="1"/>
</dbReference>
<dbReference type="FunFam" id="3.40.30.10:FF:000152">
    <property type="entry name" value="Protein disulfide-isomerase"/>
    <property type="match status" value="1"/>
</dbReference>
<comment type="similarity">
    <text evidence="3">Belongs to the protein disulfide isomerase family.</text>
</comment>
<evidence type="ECO:0000256" key="1">
    <source>
        <dbReference type="ARBA" id="ARBA00001182"/>
    </source>
</evidence>
<organism evidence="16 17">
    <name type="scientific">Spirodela intermedia</name>
    <name type="common">Intermediate duckweed</name>
    <dbReference type="NCBI Taxonomy" id="51605"/>
    <lineage>
        <taxon>Eukaryota</taxon>
        <taxon>Viridiplantae</taxon>
        <taxon>Streptophyta</taxon>
        <taxon>Embryophyta</taxon>
        <taxon>Tracheophyta</taxon>
        <taxon>Spermatophyta</taxon>
        <taxon>Magnoliopsida</taxon>
        <taxon>Liliopsida</taxon>
        <taxon>Araceae</taxon>
        <taxon>Lemnoideae</taxon>
        <taxon>Spirodela</taxon>
    </lineage>
</organism>
<evidence type="ECO:0000256" key="9">
    <source>
        <dbReference type="ARBA" id="ARBA00023180"/>
    </source>
</evidence>
<keyword evidence="6" id="KW-0677">Repeat</keyword>
<dbReference type="CDD" id="cd02995">
    <property type="entry name" value="PDI_a_PDI_a'_C"/>
    <property type="match status" value="1"/>
</dbReference>
<keyword evidence="17" id="KW-1185">Reference proteome</keyword>
<proteinExistence type="inferred from homology"/>
<evidence type="ECO:0000256" key="4">
    <source>
        <dbReference type="ARBA" id="ARBA00012723"/>
    </source>
</evidence>
<dbReference type="GO" id="GO:0003756">
    <property type="term" value="F:protein disulfide isomerase activity"/>
    <property type="evidence" value="ECO:0007669"/>
    <property type="project" value="UniProtKB-EC"/>
</dbReference>
<dbReference type="PANTHER" id="PTHR18929">
    <property type="entry name" value="PROTEIN DISULFIDE ISOMERASE"/>
    <property type="match status" value="1"/>
</dbReference>
<keyword evidence="8 13" id="KW-1015">Disulfide bond</keyword>
<dbReference type="Pfam" id="PF00085">
    <property type="entry name" value="Thioredoxin"/>
    <property type="match status" value="2"/>
</dbReference>
<feature type="signal peptide" evidence="14">
    <location>
        <begin position="1"/>
        <end position="27"/>
    </location>
</feature>
<sequence length="529" mass="58119">MATGVRTWLAIASAYLVLSSFAVSCRAEAEEEAAPAATIITTTTTAADDTPSAAEDPSFVLTLDSSNISETVSKHPFIVVEFYAPWCGHCQQLAPEYEKAAAVLSKHDPPIVLAKLDGNEEVNKELLTQYNIGGFPTLKVFKNGGSSVTDYKGPREADGIVENLKKLLGPPSTEVNSLEDVANHFDEKKVYIVGVFSEFSGDEFDKYMNVAEKLRSDYNFGHTKNAKSLPKGDTNVQPPLIRLFKPYDELYVDSKDFHPDAVEKFIERATKPLVTVLTKDPATHPLVINFFNSENSKALLLVNFSTENFEAYKSAYHTAAGIYTEKEINFLLGDLEASEGAFEFFGLSLDLAPILILNAKDGKKFYKGRVEPDQIVPWMKEYMTGNLQSFTKSAPIPEVNNEPVKVVVTNSLQDMFFNSGKNVLLEIYAPWCGHCQSLAPVLEAAAVALQDDPDVVIAKLDATANDVPNDFEVAGYPTMYFRSASGKLVQYDSGRSKEDIIAFIQKHRDPAPVHSAVEPGSAEPVKDEL</sequence>
<evidence type="ECO:0000256" key="2">
    <source>
        <dbReference type="ARBA" id="ARBA00004319"/>
    </source>
</evidence>
<evidence type="ECO:0000256" key="11">
    <source>
        <dbReference type="ARBA" id="ARBA00023284"/>
    </source>
</evidence>
<evidence type="ECO:0000256" key="5">
    <source>
        <dbReference type="ARBA" id="ARBA00022729"/>
    </source>
</evidence>
<name>A0A7I8K6F0_SPIIN</name>
<dbReference type="NCBIfam" id="TIGR01130">
    <property type="entry name" value="ER_PDI_fam"/>
    <property type="match status" value="1"/>
</dbReference>
<dbReference type="EC" id="5.3.4.1" evidence="4"/>
<evidence type="ECO:0000256" key="12">
    <source>
        <dbReference type="ARBA" id="ARBA00060135"/>
    </source>
</evidence>
<dbReference type="FunFam" id="3.40.30.10:FF:000107">
    <property type="entry name" value="Protein disulfide-isomerase 5-2"/>
    <property type="match status" value="1"/>
</dbReference>
<keyword evidence="11 13" id="KW-0676">Redox-active center</keyword>
<dbReference type="Proteomes" id="UP000663760">
    <property type="component" value="Chromosome 3"/>
</dbReference>
<dbReference type="GO" id="GO:0034976">
    <property type="term" value="P:response to endoplasmic reticulum stress"/>
    <property type="evidence" value="ECO:0007669"/>
    <property type="project" value="TreeGrafter"/>
</dbReference>
<keyword evidence="10" id="KW-0413">Isomerase</keyword>
<dbReference type="PROSITE" id="PS00194">
    <property type="entry name" value="THIOREDOXIN_1"/>
    <property type="match status" value="2"/>
</dbReference>
<dbReference type="PROSITE" id="PS51352">
    <property type="entry name" value="THIOREDOXIN_2"/>
    <property type="match status" value="2"/>
</dbReference>
<evidence type="ECO:0000259" key="15">
    <source>
        <dbReference type="PROSITE" id="PS51352"/>
    </source>
</evidence>
<dbReference type="PRINTS" id="PR00421">
    <property type="entry name" value="THIOREDOXIN"/>
</dbReference>
<dbReference type="CDD" id="cd02982">
    <property type="entry name" value="PDI_b'_family"/>
    <property type="match status" value="1"/>
</dbReference>
<feature type="disulfide bond" description="Redox-active" evidence="13">
    <location>
        <begin position="87"/>
        <end position="90"/>
    </location>
</feature>
<comment type="subcellular location">
    <subcellularLocation>
        <location evidence="2">Endoplasmic reticulum lumen</location>
    </subcellularLocation>
</comment>
<dbReference type="GO" id="GO:0006457">
    <property type="term" value="P:protein folding"/>
    <property type="evidence" value="ECO:0007669"/>
    <property type="project" value="TreeGrafter"/>
</dbReference>
<dbReference type="GO" id="GO:0005788">
    <property type="term" value="C:endoplasmic reticulum lumen"/>
    <property type="evidence" value="ECO:0007669"/>
    <property type="project" value="UniProtKB-SubCell"/>
</dbReference>
<evidence type="ECO:0000256" key="10">
    <source>
        <dbReference type="ARBA" id="ARBA00023235"/>
    </source>
</evidence>
<evidence type="ECO:0000256" key="8">
    <source>
        <dbReference type="ARBA" id="ARBA00023157"/>
    </source>
</evidence>
<gene>
    <name evidence="16" type="ORF">SI8410_03003998</name>
</gene>
<accession>A0A7I8K6F0</accession>
<dbReference type="InterPro" id="IPR017937">
    <property type="entry name" value="Thioredoxin_CS"/>
</dbReference>
<evidence type="ECO:0000256" key="14">
    <source>
        <dbReference type="SAM" id="SignalP"/>
    </source>
</evidence>
<dbReference type="Gene3D" id="3.40.30.10">
    <property type="entry name" value="Glutaredoxin"/>
    <property type="match status" value="4"/>
</dbReference>
<dbReference type="CDD" id="cd02961">
    <property type="entry name" value="PDI_a_family"/>
    <property type="match status" value="1"/>
</dbReference>
<dbReference type="FunFam" id="3.40.30.10:FF:000150">
    <property type="entry name" value="Protein disulfide-isomerase"/>
    <property type="match status" value="1"/>
</dbReference>
<keyword evidence="5 14" id="KW-0732">Signal</keyword>
<evidence type="ECO:0000256" key="3">
    <source>
        <dbReference type="ARBA" id="ARBA00006347"/>
    </source>
</evidence>
<protein>
    <recommendedName>
        <fullName evidence="4">protein disulfide-isomerase</fullName>
        <ecNumber evidence="4">5.3.4.1</ecNumber>
    </recommendedName>
</protein>
<feature type="disulfide bond" description="Redox-active" evidence="13">
    <location>
        <begin position="432"/>
        <end position="435"/>
    </location>
</feature>
<dbReference type="EMBL" id="LR746266">
    <property type="protein sequence ID" value="CAA7393212.1"/>
    <property type="molecule type" value="Genomic_DNA"/>
</dbReference>
<comment type="function">
    <text evidence="12">Acts as a protein-folding catalyst that interacts with nascent polypeptides to catalyze the formation, isomerization, and reduction or oxidation of disulfide bonds. May play a role in storage protein biogenesis.</text>
</comment>
<dbReference type="PROSITE" id="PS51257">
    <property type="entry name" value="PROKAR_LIPOPROTEIN"/>
    <property type="match status" value="1"/>
</dbReference>
<evidence type="ECO:0000313" key="16">
    <source>
        <dbReference type="EMBL" id="CAA7393212.1"/>
    </source>
</evidence>
<dbReference type="FunFam" id="3.40.30.10:FF:000143">
    <property type="entry name" value="Protein disulfide-isomerase"/>
    <property type="match status" value="1"/>
</dbReference>
<evidence type="ECO:0000256" key="6">
    <source>
        <dbReference type="ARBA" id="ARBA00022737"/>
    </source>
</evidence>
<feature type="chain" id="PRO_5029696382" description="protein disulfide-isomerase" evidence="14">
    <location>
        <begin position="28"/>
        <end position="529"/>
    </location>
</feature>
<dbReference type="InterPro" id="IPR036249">
    <property type="entry name" value="Thioredoxin-like_sf"/>
</dbReference>
<evidence type="ECO:0000256" key="13">
    <source>
        <dbReference type="PIRSR" id="PIRSR605792-51"/>
    </source>
</evidence>
<keyword evidence="9" id="KW-0325">Glycoprotein</keyword>
<dbReference type="InterPro" id="IPR005792">
    <property type="entry name" value="Prot_disulphide_isomerase"/>
</dbReference>
<feature type="domain" description="Thioredoxin" evidence="15">
    <location>
        <begin position="28"/>
        <end position="169"/>
    </location>
</feature>
<dbReference type="OrthoDB" id="427280at2759"/>
<evidence type="ECO:0000313" key="17">
    <source>
        <dbReference type="Proteomes" id="UP000663760"/>
    </source>
</evidence>